<accession>A0A245ZDN6</accession>
<dbReference type="AlphaFoldDB" id="A0A245ZDN6"/>
<name>A0A245ZDN6_9SPHN</name>
<dbReference type="OrthoDB" id="9804023at2"/>
<dbReference type="PANTHER" id="PTHR33490">
    <property type="entry name" value="BLR5614 PROTEIN-RELATED"/>
    <property type="match status" value="1"/>
</dbReference>
<sequence>MKLRIEHSTTYRYACPVALQPHRLMLFPRQSHDLNVLATSLRCTPEPRLDWAQDVFGNVVATASFADQSDTLTIAVEMTVEQCAPAWPVFQIAPGAHSYPFTYSDEDVMDLGGLLTPQHPDENGALARWARGFIYGVPTDTLSLLKDINSGIIGAVAYRTRDEEGTQSPLETLAEASGSCRDIAALFIDAVRHLGFGARAVSGYLFDPDVPEGDVGSTHAWAEVYLPSAGWIAFDPTHGKVGSAELVPTAVGRCNGQIMPVTGGYTGGPADFVGMDVRVSVTQV</sequence>
<dbReference type="SUPFAM" id="SSF54001">
    <property type="entry name" value="Cysteine proteinases"/>
    <property type="match status" value="1"/>
</dbReference>
<dbReference type="Gene3D" id="3.10.620.30">
    <property type="match status" value="1"/>
</dbReference>
<dbReference type="SMART" id="SM00460">
    <property type="entry name" value="TGc"/>
    <property type="match status" value="1"/>
</dbReference>
<dbReference type="Proteomes" id="UP000197783">
    <property type="component" value="Unassembled WGS sequence"/>
</dbReference>
<evidence type="ECO:0000313" key="2">
    <source>
        <dbReference type="EMBL" id="OWK27860.1"/>
    </source>
</evidence>
<dbReference type="Pfam" id="PF01841">
    <property type="entry name" value="Transglut_core"/>
    <property type="match status" value="1"/>
</dbReference>
<dbReference type="EMBL" id="NBBJ01000008">
    <property type="protein sequence ID" value="OWK27860.1"/>
    <property type="molecule type" value="Genomic_DNA"/>
</dbReference>
<comment type="caution">
    <text evidence="2">The sequence shown here is derived from an EMBL/GenBank/DDBJ whole genome shotgun (WGS) entry which is preliminary data.</text>
</comment>
<gene>
    <name evidence="2" type="ORF">SPMU_32930</name>
</gene>
<dbReference type="InterPro" id="IPR002931">
    <property type="entry name" value="Transglutaminase-like"/>
</dbReference>
<evidence type="ECO:0000313" key="3">
    <source>
        <dbReference type="Proteomes" id="UP000197783"/>
    </source>
</evidence>
<dbReference type="Pfam" id="PF08379">
    <property type="entry name" value="Bact_transglu_N"/>
    <property type="match status" value="1"/>
</dbReference>
<dbReference type="PANTHER" id="PTHR33490:SF1">
    <property type="entry name" value="SLL1233 PROTEIN"/>
    <property type="match status" value="1"/>
</dbReference>
<dbReference type="InterPro" id="IPR013589">
    <property type="entry name" value="Bac_transglu_N"/>
</dbReference>
<keyword evidence="3" id="KW-1185">Reference proteome</keyword>
<organism evidence="2 3">
    <name type="scientific">Sphingomonas mucosissima</name>
    <dbReference type="NCBI Taxonomy" id="370959"/>
    <lineage>
        <taxon>Bacteria</taxon>
        <taxon>Pseudomonadati</taxon>
        <taxon>Pseudomonadota</taxon>
        <taxon>Alphaproteobacteria</taxon>
        <taxon>Sphingomonadales</taxon>
        <taxon>Sphingomonadaceae</taxon>
        <taxon>Sphingomonas</taxon>
    </lineage>
</organism>
<protein>
    <recommendedName>
        <fullName evidence="1">Transglutaminase-like domain-containing protein</fullName>
    </recommendedName>
</protein>
<evidence type="ECO:0000259" key="1">
    <source>
        <dbReference type="SMART" id="SM00460"/>
    </source>
</evidence>
<dbReference type="RefSeq" id="WP_088335365.1">
    <property type="nucleotide sequence ID" value="NZ_NBBJ01000008.1"/>
</dbReference>
<proteinExistence type="predicted"/>
<reference evidence="2 3" key="1">
    <citation type="submission" date="2017-03" db="EMBL/GenBank/DDBJ databases">
        <title>Genome sequence of Sphingomonas mucosissima DSM 17494.</title>
        <authorList>
            <person name="Poehlein A."/>
            <person name="Wuebbeler J.H."/>
            <person name="Steinbuechel A."/>
            <person name="Daniel R."/>
        </authorList>
    </citation>
    <scope>NUCLEOTIDE SEQUENCE [LARGE SCALE GENOMIC DNA]</scope>
    <source>
        <strain evidence="2 3">DSM 17494</strain>
    </source>
</reference>
<dbReference type="InterPro" id="IPR038765">
    <property type="entry name" value="Papain-like_cys_pep_sf"/>
</dbReference>
<feature type="domain" description="Transglutaminase-like" evidence="1">
    <location>
        <begin position="172"/>
        <end position="238"/>
    </location>
</feature>